<reference evidence="3 4" key="1">
    <citation type="submission" date="2020-06" db="EMBL/GenBank/DDBJ databases">
        <title>Methanofollis fontis sp. nov., a methanogen isolated from marine sediments near a cold seep at Four-Way Closure Ridge offshore southwestern Taiwan.</title>
        <authorList>
            <person name="Chen S.-C."/>
            <person name="Teng N.-H."/>
            <person name="Lin Y.-S."/>
            <person name="Lai M.-C."/>
            <person name="Chen H.-H."/>
            <person name="Wang C.-C."/>
        </authorList>
    </citation>
    <scope>NUCLEOTIDE SEQUENCE [LARGE SCALE GENOMIC DNA]</scope>
    <source>
        <strain evidence="3 4">DSM 2702</strain>
    </source>
</reference>
<comment type="similarity">
    <text evidence="2">Belongs to the eukaryotic/archaeal RNase P protein component 2 family.</text>
</comment>
<evidence type="ECO:0000256" key="2">
    <source>
        <dbReference type="HAMAP-Rule" id="MF_00755"/>
    </source>
</evidence>
<dbReference type="EMBL" id="JABXWR010000001">
    <property type="protein sequence ID" value="NVO66863.1"/>
    <property type="molecule type" value="Genomic_DNA"/>
</dbReference>
<evidence type="ECO:0000256" key="1">
    <source>
        <dbReference type="ARBA" id="ARBA00022694"/>
    </source>
</evidence>
<dbReference type="HAMAP" id="MF_00755">
    <property type="entry name" value="RNase_P_2"/>
    <property type="match status" value="1"/>
</dbReference>
<evidence type="ECO:0000313" key="4">
    <source>
        <dbReference type="Proteomes" id="UP000570823"/>
    </source>
</evidence>
<keyword evidence="1 2" id="KW-0819">tRNA processing</keyword>
<comment type="subcellular location">
    <subcellularLocation>
        <location evidence="2">Cytoplasm</location>
    </subcellularLocation>
</comment>
<evidence type="ECO:0000313" key="3">
    <source>
        <dbReference type="EMBL" id="NVO66863.1"/>
    </source>
</evidence>
<accession>A0A7K4HNK8</accession>
<comment type="function">
    <text evidence="2">Part of ribonuclease P, a protein complex that generates mature tRNA molecules by cleaving their 5'-ends.</text>
</comment>
<comment type="caution">
    <text evidence="3">The sequence shown here is derived from an EMBL/GenBank/DDBJ whole genome shotgun (WGS) entry which is preliminary data.</text>
</comment>
<dbReference type="PANTHER" id="PTHR15441:SF2">
    <property type="entry name" value="RIBONUCLEASE P_MRP PROTEIN SUBUNIT POP5"/>
    <property type="match status" value="1"/>
</dbReference>
<dbReference type="InterPro" id="IPR002759">
    <property type="entry name" value="Pop5/Rpp14/Rnp2-like"/>
</dbReference>
<gene>
    <name evidence="2" type="primary">rnp2</name>
    <name evidence="3" type="ORF">HWN36_05975</name>
</gene>
<dbReference type="GO" id="GO:0005737">
    <property type="term" value="C:cytoplasm"/>
    <property type="evidence" value="ECO:0007669"/>
    <property type="project" value="UniProtKB-SubCell"/>
</dbReference>
<keyword evidence="2" id="KW-0255">Endonuclease</keyword>
<dbReference type="SUPFAM" id="SSF160350">
    <property type="entry name" value="Rnp2-like"/>
    <property type="match status" value="1"/>
</dbReference>
<dbReference type="Pfam" id="PF01900">
    <property type="entry name" value="RNase_P_Rpp14"/>
    <property type="match status" value="1"/>
</dbReference>
<dbReference type="GO" id="GO:0004526">
    <property type="term" value="F:ribonuclease P activity"/>
    <property type="evidence" value="ECO:0007669"/>
    <property type="project" value="UniProtKB-UniRule"/>
</dbReference>
<keyword evidence="2" id="KW-0378">Hydrolase</keyword>
<name>A0A7K4HNK8_9EURY</name>
<dbReference type="AlphaFoldDB" id="A0A7K4HNK8"/>
<sequence length="160" mass="17772">MRPRPKALRQKRRYLLVRVLPPWQEIEQKALYLAVSGAVTSLFGDAHAAEIQPAVVFSDRGCAILRCRRGGEGDLSVSCATVTAVGDLRVALRTVAVSGTIAALKGRMDGWIHALPPEEALYGEKELRSFRYGRHKVDVLQEGIKKQSIVFLTDCEREEI</sequence>
<dbReference type="PANTHER" id="PTHR15441">
    <property type="entry name" value="RIBONUCLEASE P PROTEIN SUBUNIT P14"/>
    <property type="match status" value="1"/>
</dbReference>
<organism evidence="3 4">
    <name type="scientific">Methanofollis tationis</name>
    <dbReference type="NCBI Taxonomy" id="81417"/>
    <lineage>
        <taxon>Archaea</taxon>
        <taxon>Methanobacteriati</taxon>
        <taxon>Methanobacteriota</taxon>
        <taxon>Stenosarchaea group</taxon>
        <taxon>Methanomicrobia</taxon>
        <taxon>Methanomicrobiales</taxon>
        <taxon>Methanomicrobiaceae</taxon>
        <taxon>Methanofollis</taxon>
    </lineage>
</organism>
<keyword evidence="4" id="KW-1185">Reference proteome</keyword>
<dbReference type="EC" id="3.1.26.5" evidence="2"/>
<dbReference type="GO" id="GO:0030677">
    <property type="term" value="C:ribonuclease P complex"/>
    <property type="evidence" value="ECO:0007669"/>
    <property type="project" value="UniProtKB-UniRule"/>
</dbReference>
<protein>
    <recommendedName>
        <fullName evidence="2">Ribonuclease P protein component 2</fullName>
        <shortName evidence="2">RNase P component 2</shortName>
        <ecNumber evidence="2">3.1.26.5</ecNumber>
    </recommendedName>
    <alternativeName>
        <fullName evidence="2">Pop5</fullName>
    </alternativeName>
</protein>
<dbReference type="Proteomes" id="UP000570823">
    <property type="component" value="Unassembled WGS sequence"/>
</dbReference>
<dbReference type="GO" id="GO:0001682">
    <property type="term" value="P:tRNA 5'-leader removal"/>
    <property type="evidence" value="ECO:0007669"/>
    <property type="project" value="UniProtKB-UniRule"/>
</dbReference>
<dbReference type="InterPro" id="IPR038085">
    <property type="entry name" value="Rnp2-like_sf"/>
</dbReference>
<comment type="catalytic activity">
    <reaction evidence="2">
        <text>Endonucleolytic cleavage of RNA, removing 5'-extranucleotides from tRNA precursor.</text>
        <dbReference type="EC" id="3.1.26.5"/>
    </reaction>
</comment>
<dbReference type="Gene3D" id="3.30.70.3250">
    <property type="entry name" value="Ribonuclease P, Pop5 subunit"/>
    <property type="match status" value="1"/>
</dbReference>
<comment type="subunit">
    <text evidence="2">Consists of a catalytic RNA component and at least 4-5 protein subunits.</text>
</comment>
<keyword evidence="2" id="KW-0963">Cytoplasm</keyword>
<proteinExistence type="inferred from homology"/>
<dbReference type="RefSeq" id="WP_176788514.1">
    <property type="nucleotide sequence ID" value="NZ_JABXWR010000001.1"/>
</dbReference>
<keyword evidence="2" id="KW-0540">Nuclease</keyword>